<organism evidence="11">
    <name type="scientific">Shewanella xiamenensis</name>
    <dbReference type="NCBI Taxonomy" id="332186"/>
    <lineage>
        <taxon>Bacteria</taxon>
        <taxon>Pseudomonadati</taxon>
        <taxon>Pseudomonadota</taxon>
        <taxon>Gammaproteobacteria</taxon>
        <taxon>Alteromonadales</taxon>
        <taxon>Shewanellaceae</taxon>
        <taxon>Shewanella</taxon>
    </lineage>
</organism>
<evidence type="ECO:0000256" key="2">
    <source>
        <dbReference type="ARBA" id="ARBA00022692"/>
    </source>
</evidence>
<protein>
    <submittedName>
        <fullName evidence="11">Methyl-accepting chemotaxis protein</fullName>
    </submittedName>
</protein>
<evidence type="ECO:0000259" key="9">
    <source>
        <dbReference type="PROSITE" id="PS50111"/>
    </source>
</evidence>
<keyword evidence="5 7" id="KW-0807">Transducer</keyword>
<dbReference type="Gene3D" id="1.10.287.950">
    <property type="entry name" value="Methyl-accepting chemotaxis protein"/>
    <property type="match status" value="1"/>
</dbReference>
<evidence type="ECO:0000256" key="8">
    <source>
        <dbReference type="SAM" id="Phobius"/>
    </source>
</evidence>
<dbReference type="InterPro" id="IPR003660">
    <property type="entry name" value="HAMP_dom"/>
</dbReference>
<evidence type="ECO:0000259" key="10">
    <source>
        <dbReference type="PROSITE" id="PS50885"/>
    </source>
</evidence>
<keyword evidence="2 8" id="KW-0812">Transmembrane</keyword>
<dbReference type="PROSITE" id="PS50111">
    <property type="entry name" value="CHEMOTAXIS_TRANSDUC_2"/>
    <property type="match status" value="1"/>
</dbReference>
<sequence length="539" mass="58713">MNFFNNVSIFKKVGAIFILAVVIFTLNLSISVISINKNRATLNYMEQQVYQRVELANQNVFFVQRLDELYTQSVSFADEDLLTNAENMYESVRKNLQQLDSVDPSQATQLNGLSNKLTRYNDMTLKLAKGMLAGTIDMANIGQISQEKSQAFEAVLNEVQAYKQSKIIEFKQAIKEAADRSEQSLWLTVSSGIALLIVMFIVTIAIARSISSAAHSVARSLEELADGKGDLNHQLTVSGTDELGQVSSNFNRFLRLLADSILQVVNVTDPLLESSHSLKQRMEDATKATQQQSQDASTVQVSMEDMRHSVIEISQNARQAASAAQVAEKEAMQGMNVVQRTIDISQDLNKGIQVASNSINELARDTENVTSILNVITSIAEQTNLLALNAAIEAARAGEQGRGFAVVADEVRALASKTADATTEIRQVLQNLKTAAVSSVNTMNAALTKSSENETNAKNTGLALKSIQEQIVSINGMNTNIASATEEQASVASLVVNNVVSMNASFDETLQILSQVRNVSEGLVDFADELKNATSQFKL</sequence>
<reference evidence="11" key="2">
    <citation type="submission" date="2019-04" db="EMBL/GenBank/DDBJ databases">
        <authorList>
            <person name="Zou H."/>
        </authorList>
    </citation>
    <scope>NUCLEOTIDE SEQUENCE</scope>
    <source>
        <strain evidence="11">2015oxa</strain>
    </source>
</reference>
<dbReference type="GO" id="GO:0007165">
    <property type="term" value="P:signal transduction"/>
    <property type="evidence" value="ECO:0007669"/>
    <property type="project" value="UniProtKB-KW"/>
</dbReference>
<dbReference type="GO" id="GO:0016020">
    <property type="term" value="C:membrane"/>
    <property type="evidence" value="ECO:0007669"/>
    <property type="project" value="UniProtKB-SubCell"/>
</dbReference>
<reference evidence="11" key="1">
    <citation type="journal article" date="2019" name="Int J Environ Res Public Health">
        <title>Characterization of Chromosome-Mediated BlaOXA-894 in Shewanella xiamenensis Isolated from Pig Wastewater.</title>
        <authorList>
            <person name="Zou H."/>
            <person name="Zhou Z."/>
            <person name="Xia H."/>
            <person name="Zhao Q."/>
            <person name="Li X."/>
        </authorList>
    </citation>
    <scope>NUCLEOTIDE SEQUENCE</scope>
    <source>
        <strain evidence="11">2015oxa</strain>
    </source>
</reference>
<dbReference type="PROSITE" id="PS50885">
    <property type="entry name" value="HAMP"/>
    <property type="match status" value="1"/>
</dbReference>
<dbReference type="AlphaFoldDB" id="A0A1E3UYI4"/>
<name>A0A1E3UYI4_9GAMM</name>
<dbReference type="GO" id="GO:0006935">
    <property type="term" value="P:chemotaxis"/>
    <property type="evidence" value="ECO:0007669"/>
    <property type="project" value="UniProtKB-ARBA"/>
</dbReference>
<dbReference type="PANTHER" id="PTHR32089:SF119">
    <property type="entry name" value="METHYL-ACCEPTING CHEMOTAXIS PROTEIN CTPL"/>
    <property type="match status" value="1"/>
</dbReference>
<keyword evidence="3 8" id="KW-1133">Transmembrane helix</keyword>
<dbReference type="EMBL" id="SUNE01000001">
    <property type="protein sequence ID" value="MDG5898471.1"/>
    <property type="molecule type" value="Genomic_DNA"/>
</dbReference>
<dbReference type="Proteomes" id="UP001152518">
    <property type="component" value="Unassembled WGS sequence"/>
</dbReference>
<keyword evidence="4 8" id="KW-0472">Membrane</keyword>
<dbReference type="SMART" id="SM00283">
    <property type="entry name" value="MA"/>
    <property type="match status" value="1"/>
</dbReference>
<evidence type="ECO:0000256" key="7">
    <source>
        <dbReference type="PROSITE-ProRule" id="PRU00284"/>
    </source>
</evidence>
<gene>
    <name evidence="11" type="ORF">E2650_00845</name>
</gene>
<evidence type="ECO:0000256" key="1">
    <source>
        <dbReference type="ARBA" id="ARBA00004141"/>
    </source>
</evidence>
<evidence type="ECO:0000256" key="3">
    <source>
        <dbReference type="ARBA" id="ARBA00022989"/>
    </source>
</evidence>
<dbReference type="PANTHER" id="PTHR32089">
    <property type="entry name" value="METHYL-ACCEPTING CHEMOTAXIS PROTEIN MCPB"/>
    <property type="match status" value="1"/>
</dbReference>
<accession>A0A1E3UYI4</accession>
<dbReference type="Pfam" id="PF00672">
    <property type="entry name" value="HAMP"/>
    <property type="match status" value="1"/>
</dbReference>
<comment type="caution">
    <text evidence="11">The sequence shown here is derived from an EMBL/GenBank/DDBJ whole genome shotgun (WGS) entry which is preliminary data.</text>
</comment>
<proteinExistence type="inferred from homology"/>
<dbReference type="RefSeq" id="WP_055647332.1">
    <property type="nucleotide sequence ID" value="NZ_JAMLGA010000006.1"/>
</dbReference>
<feature type="domain" description="Methyl-accepting transducer" evidence="9">
    <location>
        <begin position="267"/>
        <end position="503"/>
    </location>
</feature>
<evidence type="ECO:0000256" key="4">
    <source>
        <dbReference type="ARBA" id="ARBA00023136"/>
    </source>
</evidence>
<dbReference type="SMART" id="SM00304">
    <property type="entry name" value="HAMP"/>
    <property type="match status" value="1"/>
</dbReference>
<dbReference type="CDD" id="cd06225">
    <property type="entry name" value="HAMP"/>
    <property type="match status" value="1"/>
</dbReference>
<comment type="subcellular location">
    <subcellularLocation>
        <location evidence="1">Membrane</location>
        <topology evidence="1">Multi-pass membrane protein</topology>
    </subcellularLocation>
</comment>
<dbReference type="FunFam" id="1.10.287.950:FF:000001">
    <property type="entry name" value="Methyl-accepting chemotaxis sensory transducer"/>
    <property type="match status" value="1"/>
</dbReference>
<feature type="domain" description="HAMP" evidence="10">
    <location>
        <begin position="208"/>
        <end position="262"/>
    </location>
</feature>
<evidence type="ECO:0000256" key="5">
    <source>
        <dbReference type="ARBA" id="ARBA00023224"/>
    </source>
</evidence>
<evidence type="ECO:0000256" key="6">
    <source>
        <dbReference type="ARBA" id="ARBA00029447"/>
    </source>
</evidence>
<dbReference type="InterPro" id="IPR004089">
    <property type="entry name" value="MCPsignal_dom"/>
</dbReference>
<dbReference type="OrthoDB" id="49457at2"/>
<dbReference type="Pfam" id="PF00015">
    <property type="entry name" value="MCPsignal"/>
    <property type="match status" value="1"/>
</dbReference>
<feature type="transmembrane region" description="Helical" evidence="8">
    <location>
        <begin position="185"/>
        <end position="207"/>
    </location>
</feature>
<feature type="transmembrane region" description="Helical" evidence="8">
    <location>
        <begin position="13"/>
        <end position="35"/>
    </location>
</feature>
<dbReference type="SUPFAM" id="SSF58104">
    <property type="entry name" value="Methyl-accepting chemotaxis protein (MCP) signaling domain"/>
    <property type="match status" value="1"/>
</dbReference>
<comment type="similarity">
    <text evidence="6">Belongs to the methyl-accepting chemotaxis (MCP) protein family.</text>
</comment>
<evidence type="ECO:0000313" key="11">
    <source>
        <dbReference type="EMBL" id="MDG5898471.1"/>
    </source>
</evidence>